<accession>A0A0G0HLE7</accession>
<gene>
    <name evidence="1" type="ORF">US62_C0036G0014</name>
</gene>
<proteinExistence type="predicted"/>
<dbReference type="AlphaFoldDB" id="A0A0G0HLE7"/>
<comment type="caution">
    <text evidence="1">The sequence shown here is derived from an EMBL/GenBank/DDBJ whole genome shotgun (WGS) entry which is preliminary data.</text>
</comment>
<reference evidence="1 2" key="1">
    <citation type="journal article" date="2015" name="Nature">
        <title>rRNA introns, odd ribosomes, and small enigmatic genomes across a large radiation of phyla.</title>
        <authorList>
            <person name="Brown C.T."/>
            <person name="Hug L.A."/>
            <person name="Thomas B.C."/>
            <person name="Sharon I."/>
            <person name="Castelle C.J."/>
            <person name="Singh A."/>
            <person name="Wilkins M.J."/>
            <person name="Williams K.H."/>
            <person name="Banfield J.F."/>
        </authorList>
    </citation>
    <scope>NUCLEOTIDE SEQUENCE [LARGE SCALE GENOMIC DNA]</scope>
</reference>
<protein>
    <submittedName>
        <fullName evidence="1">Uncharacterized protein</fullName>
    </submittedName>
</protein>
<name>A0A0G0HLE7_9BACT</name>
<dbReference type="Proteomes" id="UP000034603">
    <property type="component" value="Unassembled WGS sequence"/>
</dbReference>
<evidence type="ECO:0000313" key="1">
    <source>
        <dbReference type="EMBL" id="KKQ43998.1"/>
    </source>
</evidence>
<organism evidence="1 2">
    <name type="scientific">Candidatus Woesebacteria bacterium GW2011_GWA1_37_8</name>
    <dbReference type="NCBI Taxonomy" id="1618546"/>
    <lineage>
        <taxon>Bacteria</taxon>
        <taxon>Candidatus Woeseibacteriota</taxon>
    </lineage>
</organism>
<sequence length="93" mass="10723">MKRRDTKEGWKTLSELRRITKKRSKRSPRLDRFVVQTFPDIHNFHPVVVAASKLDQTHMAPNGAPVLTASPGYFYGLYNFCKLAKPLAYYPVV</sequence>
<dbReference type="EMBL" id="LBTR01000036">
    <property type="protein sequence ID" value="KKQ43998.1"/>
    <property type="molecule type" value="Genomic_DNA"/>
</dbReference>
<evidence type="ECO:0000313" key="2">
    <source>
        <dbReference type="Proteomes" id="UP000034603"/>
    </source>
</evidence>